<keyword evidence="11" id="KW-1185">Reference proteome</keyword>
<dbReference type="Gene3D" id="6.10.340.10">
    <property type="match status" value="1"/>
</dbReference>
<dbReference type="PROSITE" id="PS51753">
    <property type="entry name" value="HBM"/>
    <property type="match status" value="1"/>
</dbReference>
<proteinExistence type="inferred from homology"/>
<dbReference type="SMART" id="SM00304">
    <property type="entry name" value="HAMP"/>
    <property type="match status" value="1"/>
</dbReference>
<dbReference type="GO" id="GO:0004888">
    <property type="term" value="F:transmembrane signaling receptor activity"/>
    <property type="evidence" value="ECO:0007669"/>
    <property type="project" value="TreeGrafter"/>
</dbReference>
<dbReference type="AlphaFoldDB" id="A0A938XNV3"/>
<keyword evidence="4" id="KW-0175">Coiled coil</keyword>
<evidence type="ECO:0000313" key="10">
    <source>
        <dbReference type="EMBL" id="MBM7555912.1"/>
    </source>
</evidence>
<feature type="compositionally biased region" description="Low complexity" evidence="5">
    <location>
        <begin position="640"/>
        <end position="666"/>
    </location>
</feature>
<feature type="domain" description="HBM" evidence="9">
    <location>
        <begin position="41"/>
        <end position="299"/>
    </location>
</feature>
<reference evidence="10" key="1">
    <citation type="submission" date="2021-01" db="EMBL/GenBank/DDBJ databases">
        <title>Genomic Encyclopedia of Type Strains, Phase IV (KMG-IV): sequencing the most valuable type-strain genomes for metagenomic binning, comparative biology and taxonomic classification.</title>
        <authorList>
            <person name="Goeker M."/>
        </authorList>
    </citation>
    <scope>NUCLEOTIDE SEQUENCE</scope>
    <source>
        <strain evidence="10">DSM 23230</strain>
    </source>
</reference>
<feature type="transmembrane region" description="Helical" evidence="6">
    <location>
        <begin position="12"/>
        <end position="33"/>
    </location>
</feature>
<feature type="domain" description="Methyl-accepting transducer" evidence="7">
    <location>
        <begin position="384"/>
        <end position="613"/>
    </location>
</feature>
<dbReference type="PROSITE" id="PS50111">
    <property type="entry name" value="CHEMOTAXIS_TRANSDUC_2"/>
    <property type="match status" value="1"/>
</dbReference>
<keyword evidence="6" id="KW-1133">Transmembrane helix</keyword>
<organism evidence="10 11">
    <name type="scientific">Halanaerobacter jeridensis</name>
    <dbReference type="NCBI Taxonomy" id="706427"/>
    <lineage>
        <taxon>Bacteria</taxon>
        <taxon>Bacillati</taxon>
        <taxon>Bacillota</taxon>
        <taxon>Clostridia</taxon>
        <taxon>Halanaerobiales</taxon>
        <taxon>Halobacteroidaceae</taxon>
        <taxon>Halanaerobacter</taxon>
    </lineage>
</organism>
<feature type="coiled-coil region" evidence="4">
    <location>
        <begin position="68"/>
        <end position="102"/>
    </location>
</feature>
<dbReference type="GO" id="GO:0005886">
    <property type="term" value="C:plasma membrane"/>
    <property type="evidence" value="ECO:0007669"/>
    <property type="project" value="TreeGrafter"/>
</dbReference>
<evidence type="ECO:0000256" key="5">
    <source>
        <dbReference type="SAM" id="MobiDB-lite"/>
    </source>
</evidence>
<keyword evidence="6" id="KW-0472">Membrane</keyword>
<dbReference type="RefSeq" id="WP_239550900.1">
    <property type="nucleotide sequence ID" value="NZ_JAFBDQ010000003.1"/>
</dbReference>
<keyword evidence="6" id="KW-0812">Transmembrane</keyword>
<evidence type="ECO:0000256" key="6">
    <source>
        <dbReference type="SAM" id="Phobius"/>
    </source>
</evidence>
<feature type="coiled-coil region" evidence="4">
    <location>
        <begin position="137"/>
        <end position="164"/>
    </location>
</feature>
<evidence type="ECO:0000259" key="8">
    <source>
        <dbReference type="PROSITE" id="PS50885"/>
    </source>
</evidence>
<name>A0A938XNV3_9FIRM</name>
<comment type="caution">
    <text evidence="10">The sequence shown here is derived from an EMBL/GenBank/DDBJ whole genome shotgun (WGS) entry which is preliminary data.</text>
</comment>
<accession>A0A938XNV3</accession>
<dbReference type="PANTHER" id="PTHR43531:SF11">
    <property type="entry name" value="METHYL-ACCEPTING CHEMOTAXIS PROTEIN 3"/>
    <property type="match status" value="1"/>
</dbReference>
<dbReference type="FunFam" id="1.10.287.950:FF:000001">
    <property type="entry name" value="Methyl-accepting chemotaxis sensory transducer"/>
    <property type="match status" value="1"/>
</dbReference>
<dbReference type="CDD" id="cd06225">
    <property type="entry name" value="HAMP"/>
    <property type="match status" value="1"/>
</dbReference>
<evidence type="ECO:0000313" key="11">
    <source>
        <dbReference type="Proteomes" id="UP000774000"/>
    </source>
</evidence>
<dbReference type="SUPFAM" id="SSF58104">
    <property type="entry name" value="Methyl-accepting chemotaxis protein (MCP) signaling domain"/>
    <property type="match status" value="1"/>
</dbReference>
<feature type="compositionally biased region" description="Acidic residues" evidence="5">
    <location>
        <begin position="669"/>
        <end position="687"/>
    </location>
</feature>
<evidence type="ECO:0000259" key="9">
    <source>
        <dbReference type="PROSITE" id="PS51753"/>
    </source>
</evidence>
<dbReference type="Pfam" id="PF00015">
    <property type="entry name" value="MCPsignal"/>
    <property type="match status" value="1"/>
</dbReference>
<dbReference type="SMART" id="SM00283">
    <property type="entry name" value="MA"/>
    <property type="match status" value="1"/>
</dbReference>
<dbReference type="Pfam" id="PF00672">
    <property type="entry name" value="HAMP"/>
    <property type="match status" value="1"/>
</dbReference>
<keyword evidence="1" id="KW-0145">Chemotaxis</keyword>
<evidence type="ECO:0000256" key="2">
    <source>
        <dbReference type="ARBA" id="ARBA00029447"/>
    </source>
</evidence>
<dbReference type="Gene3D" id="1.10.287.950">
    <property type="entry name" value="Methyl-accepting chemotaxis protein"/>
    <property type="match status" value="1"/>
</dbReference>
<dbReference type="InterPro" id="IPR032255">
    <property type="entry name" value="HBM"/>
</dbReference>
<dbReference type="PROSITE" id="PS50885">
    <property type="entry name" value="HAMP"/>
    <property type="match status" value="1"/>
</dbReference>
<dbReference type="GO" id="GO:0007165">
    <property type="term" value="P:signal transduction"/>
    <property type="evidence" value="ECO:0007669"/>
    <property type="project" value="UniProtKB-KW"/>
</dbReference>
<feature type="region of interest" description="Disordered" evidence="5">
    <location>
        <begin position="640"/>
        <end position="687"/>
    </location>
</feature>
<evidence type="ECO:0000256" key="3">
    <source>
        <dbReference type="PROSITE-ProRule" id="PRU00284"/>
    </source>
</evidence>
<evidence type="ECO:0000256" key="1">
    <source>
        <dbReference type="ARBA" id="ARBA00022500"/>
    </source>
</evidence>
<evidence type="ECO:0000259" key="7">
    <source>
        <dbReference type="PROSITE" id="PS50111"/>
    </source>
</evidence>
<gene>
    <name evidence="10" type="ORF">JOC47_000746</name>
</gene>
<feature type="transmembrane region" description="Helical" evidence="6">
    <location>
        <begin position="306"/>
        <end position="324"/>
    </location>
</feature>
<dbReference type="CDD" id="cd11386">
    <property type="entry name" value="MCP_signal"/>
    <property type="match status" value="1"/>
</dbReference>
<dbReference type="EMBL" id="JAFBDQ010000003">
    <property type="protein sequence ID" value="MBM7555912.1"/>
    <property type="molecule type" value="Genomic_DNA"/>
</dbReference>
<feature type="coiled-coil region" evidence="4">
    <location>
        <begin position="374"/>
        <end position="433"/>
    </location>
</feature>
<comment type="similarity">
    <text evidence="2">Belongs to the methyl-accepting chemotaxis (MCP) protein family.</text>
</comment>
<keyword evidence="3" id="KW-0807">Transducer</keyword>
<dbReference type="GO" id="GO:0006935">
    <property type="term" value="P:chemotaxis"/>
    <property type="evidence" value="ECO:0007669"/>
    <property type="project" value="UniProtKB-KW"/>
</dbReference>
<dbReference type="InterPro" id="IPR003660">
    <property type="entry name" value="HAMP_dom"/>
</dbReference>
<protein>
    <submittedName>
        <fullName evidence="10">Methyl-accepting chemotaxis protein</fullName>
    </submittedName>
</protein>
<feature type="domain" description="HAMP" evidence="8">
    <location>
        <begin position="326"/>
        <end position="379"/>
    </location>
</feature>
<evidence type="ECO:0000256" key="4">
    <source>
        <dbReference type="SAM" id="Coils"/>
    </source>
</evidence>
<dbReference type="SMART" id="SM01358">
    <property type="entry name" value="HBM"/>
    <property type="match status" value="1"/>
</dbReference>
<dbReference type="InterPro" id="IPR051310">
    <property type="entry name" value="MCP_chemotaxis"/>
</dbReference>
<dbReference type="PANTHER" id="PTHR43531">
    <property type="entry name" value="PROTEIN ICFG"/>
    <property type="match status" value="1"/>
</dbReference>
<sequence length="687" mass="76207">MFKKLRDLNLGVKIGGGFAILIIIGAIMAWLGYSNLNLIGHKIEISNGANEIDEYTMKARINEEAFMLNSNQENLEKANRNLAQLKEAINNLQTDMNVASEKEEMNQVMTLATEYEQAFNKYAQQTFEQQEYREVFVNREEEIVASVKKLLEDQQAELDQLIANGATEEEIDKKRTSIELAHRIVENVDDIGRQERNFIINMTNAEKQKKYNQATFDEFDRAEETIAKLKANLDDQQNINMVETLSEKLQIGREAFQDIVNSEEVKDKQKPIMIENAHKLEEKVLEIADKKSQEIAETQNNAVRNILMAAIIAAVIGILLAVVITRAITKPVNEGVEFAKEIADGNFNISNIDVNSEDEIGTLAQALNKMKGKLNKALNEVRQSAMNVNNASDEIAEGNQDLSQRTQEQASSLEEVSATIEEITSSIQEVANNSDRADDLSDETMEAVQEGSEVVDETMESMDEITTSSKEIAEIITTVNDIAFQTNLLALNAAVEAARAGEHGKGFAVVAAEVRNLASRTAESADEIEDLISKIIDQIEEGNDLVEETGEALDEIIENSKTTSEAISEIAAAMEEQSSAANQIQGAVEELDEVTQQNSSMVEEIASSSEALNGEANDLASVVSRFKLGNAYQDYQNNQQMNNHSSKQSSNSNSNSNPSPNQSQKSDISDLESEMDDHFDEDDFEKF</sequence>
<dbReference type="Proteomes" id="UP000774000">
    <property type="component" value="Unassembled WGS sequence"/>
</dbReference>
<feature type="coiled-coil region" evidence="4">
    <location>
        <begin position="212"/>
        <end position="239"/>
    </location>
</feature>
<dbReference type="InterPro" id="IPR004089">
    <property type="entry name" value="MCPsignal_dom"/>
</dbReference>